<dbReference type="EMBL" id="CAUYUJ010017493">
    <property type="protein sequence ID" value="CAK0875266.1"/>
    <property type="molecule type" value="Genomic_DNA"/>
</dbReference>
<dbReference type="Proteomes" id="UP001189429">
    <property type="component" value="Unassembled WGS sequence"/>
</dbReference>
<evidence type="ECO:0000313" key="2">
    <source>
        <dbReference type="EMBL" id="CAK0875266.1"/>
    </source>
</evidence>
<keyword evidence="3" id="KW-1185">Reference proteome</keyword>
<name>A0ABN9VPE8_9DINO</name>
<protein>
    <submittedName>
        <fullName evidence="2">Uncharacterized protein</fullName>
    </submittedName>
</protein>
<proteinExistence type="predicted"/>
<reference evidence="2" key="1">
    <citation type="submission" date="2023-10" db="EMBL/GenBank/DDBJ databases">
        <authorList>
            <person name="Chen Y."/>
            <person name="Shah S."/>
            <person name="Dougan E. K."/>
            <person name="Thang M."/>
            <person name="Chan C."/>
        </authorList>
    </citation>
    <scope>NUCLEOTIDE SEQUENCE [LARGE SCALE GENOMIC DNA]</scope>
</reference>
<evidence type="ECO:0000313" key="3">
    <source>
        <dbReference type="Proteomes" id="UP001189429"/>
    </source>
</evidence>
<organism evidence="2 3">
    <name type="scientific">Prorocentrum cordatum</name>
    <dbReference type="NCBI Taxonomy" id="2364126"/>
    <lineage>
        <taxon>Eukaryota</taxon>
        <taxon>Sar</taxon>
        <taxon>Alveolata</taxon>
        <taxon>Dinophyceae</taxon>
        <taxon>Prorocentrales</taxon>
        <taxon>Prorocentraceae</taxon>
        <taxon>Prorocentrum</taxon>
    </lineage>
</organism>
<evidence type="ECO:0000256" key="1">
    <source>
        <dbReference type="SAM" id="MobiDB-lite"/>
    </source>
</evidence>
<comment type="caution">
    <text evidence="2">The sequence shown here is derived from an EMBL/GenBank/DDBJ whole genome shotgun (WGS) entry which is preliminary data.</text>
</comment>
<sequence>MLRSPRPGRLKPHLLSRTQVLDLKGRLESLHLLRQDCRGVLEKAWGGIQLRKPVAAFRSLVYKLQWVGRETRAEAAGTASILATKVNGPSVKDLLDANKMILLLDVTRGNVVHERWRENLGPFVSLLKEDCTVLGEPVTGNVSVADAKGIYDTLSKLTSGTKSDRRAAIDLAVVRETMDRIGSAIRWVPHPHMPVDCLTKADLAKTNAAQLALLKPGMLRLRSEEDSLKDRRDAPQVKNRSRAESRRQLQ</sequence>
<gene>
    <name evidence="2" type="ORF">PCOR1329_LOCUS59972</name>
</gene>
<feature type="region of interest" description="Disordered" evidence="1">
    <location>
        <begin position="224"/>
        <end position="250"/>
    </location>
</feature>
<accession>A0ABN9VPE8</accession>